<dbReference type="OrthoDB" id="8612631at2"/>
<dbReference type="Pfam" id="PF09646">
    <property type="entry name" value="Gp37"/>
    <property type="match status" value="1"/>
</dbReference>
<organism evidence="1 2">
    <name type="scientific">Pseudomonas chlororaphis</name>
    <dbReference type="NCBI Taxonomy" id="587753"/>
    <lineage>
        <taxon>Bacteria</taxon>
        <taxon>Pseudomonadati</taxon>
        <taxon>Pseudomonadota</taxon>
        <taxon>Gammaproteobacteria</taxon>
        <taxon>Pseudomonadales</taxon>
        <taxon>Pseudomonadaceae</taxon>
        <taxon>Pseudomonas</taxon>
    </lineage>
</organism>
<reference evidence="1 2" key="1">
    <citation type="submission" date="2014-10" db="EMBL/GenBank/DDBJ databases">
        <title>Draft genome sequence of Pseudomonas chlororaphis EA105.</title>
        <authorList>
            <person name="McCully L.M."/>
            <person name="Bitzer A.S."/>
            <person name="Spence C."/>
            <person name="Bais H."/>
            <person name="Silby M.W."/>
        </authorList>
    </citation>
    <scope>NUCLEOTIDE SEQUENCE [LARGE SCALE GENOMIC DNA]</scope>
    <source>
        <strain evidence="1 2">EA105</strain>
    </source>
</reference>
<evidence type="ECO:0008006" key="3">
    <source>
        <dbReference type="Google" id="ProtNLM"/>
    </source>
</evidence>
<dbReference type="InterPro" id="IPR035934">
    <property type="entry name" value="Phage_tail_protein-like_sf"/>
</dbReference>
<gene>
    <name evidence="1" type="ORF">NZ35_27600</name>
</gene>
<sequence length="161" mass="18171">MTPTPNTQTEQLMDAMLGRLQADFGHQLIVERFPENPQQYRLNHPRGAVLLAYGKSTFGHTESLDATVQARQIVLRLTLIFRQLNGTDGVISHLDQLRASLTGWVPPHTDQACRPLSEHFIGHSNGVWQYAQDYATRATQLQVTPDKHGPLLKHPEFEQTP</sequence>
<dbReference type="Gene3D" id="3.30.2000.10">
    <property type="entry name" value="Phage tail protein-like"/>
    <property type="match status" value="1"/>
</dbReference>
<evidence type="ECO:0000313" key="2">
    <source>
        <dbReference type="Proteomes" id="UP000030564"/>
    </source>
</evidence>
<proteinExistence type="predicted"/>
<protein>
    <recommendedName>
        <fullName evidence="3">Gp37 protein</fullName>
    </recommendedName>
</protein>
<dbReference type="InterPro" id="IPR018602">
    <property type="entry name" value="Gp37/STM4215"/>
</dbReference>
<dbReference type="EMBL" id="JSFK01000048">
    <property type="protein sequence ID" value="KHA70076.1"/>
    <property type="molecule type" value="Genomic_DNA"/>
</dbReference>
<evidence type="ECO:0000313" key="1">
    <source>
        <dbReference type="EMBL" id="KHA70076.1"/>
    </source>
</evidence>
<dbReference type="AlphaFoldDB" id="A0A0A6FBC0"/>
<dbReference type="PATRIC" id="fig|587753.9.peg.4881"/>
<dbReference type="InterPro" id="IPR038042">
    <property type="entry name" value="Gp37-like"/>
</dbReference>
<accession>A0A0A6FBC0</accession>
<dbReference type="SUPFAM" id="SSF143749">
    <property type="entry name" value="Phage tail protein-like"/>
    <property type="match status" value="1"/>
</dbReference>
<name>A0A0A6FBC0_9PSED</name>
<dbReference type="Proteomes" id="UP000030564">
    <property type="component" value="Unassembled WGS sequence"/>
</dbReference>
<comment type="caution">
    <text evidence="1">The sequence shown here is derived from an EMBL/GenBank/DDBJ whole genome shotgun (WGS) entry which is preliminary data.</text>
</comment>